<sequence length="420" mass="47975">MTSQISHKKKILIAAYAISPYSGSEFGVGWNFVSKLSEFYDITVMYGTSGVCMGNRDAMLAYLQSQPADGVKYVYVEPNALVRLFDWMNRSVTPLFFSFSYMLWQRQVLATAKKLKKNEDYSLVHQLNTIGFRHPGFLWKLDLPYVWGPVGGSSDLNDIFFPILSKGNYLRNKLRNWTNRYFLRHSARVRNAAITAKAVFCATSADRDNFRRFLNVDCQVIRENSVLNMKDAIKPTGAQVQFVWAGSVDERKALNLLFSALEQLPSRSDWCLHVIGDGPIKSMLQARAVVSELDKQILWHGQVQREEVLRIMREADVHIMPSIMDSNPTVLLEAFEMGLPSIALDQFGAHDLITAETGFKVSVNTLEEIVEQLAQHITFCLDNHATVDLMKTNVLLRQKELHWDISLRQVRDLYEKVSHE</sequence>
<protein>
    <submittedName>
        <fullName evidence="1">Glycosyltransferase involved in cell wall bisynthesis</fullName>
    </submittedName>
</protein>
<dbReference type="CDD" id="cd03801">
    <property type="entry name" value="GT4_PimA-like"/>
    <property type="match status" value="1"/>
</dbReference>
<dbReference type="Proteomes" id="UP000182489">
    <property type="component" value="Unassembled WGS sequence"/>
</dbReference>
<comment type="caution">
    <text evidence="1">The sequence shown here is derived from an EMBL/GenBank/DDBJ whole genome shotgun (WGS) entry which is preliminary data.</text>
</comment>
<dbReference type="Pfam" id="PF13692">
    <property type="entry name" value="Glyco_trans_1_4"/>
    <property type="match status" value="1"/>
</dbReference>
<reference evidence="1 2" key="1">
    <citation type="submission" date="2016-11" db="EMBL/GenBank/DDBJ databases">
        <authorList>
            <person name="Varghese N."/>
            <person name="Submissions S."/>
        </authorList>
    </citation>
    <scope>NUCLEOTIDE SEQUENCE [LARGE SCALE GENOMIC DNA]</scope>
    <source>
        <strain evidence="1 2">NFR18</strain>
    </source>
</reference>
<evidence type="ECO:0000313" key="1">
    <source>
        <dbReference type="EMBL" id="SFX97603.1"/>
    </source>
</evidence>
<evidence type="ECO:0000313" key="2">
    <source>
        <dbReference type="Proteomes" id="UP000182489"/>
    </source>
</evidence>
<organism evidence="1 2">
    <name type="scientific">Janthinobacterium lividum</name>
    <dbReference type="NCBI Taxonomy" id="29581"/>
    <lineage>
        <taxon>Bacteria</taxon>
        <taxon>Pseudomonadati</taxon>
        <taxon>Pseudomonadota</taxon>
        <taxon>Betaproteobacteria</taxon>
        <taxon>Burkholderiales</taxon>
        <taxon>Oxalobacteraceae</taxon>
        <taxon>Janthinobacterium</taxon>
    </lineage>
</organism>
<dbReference type="PANTHER" id="PTHR45947:SF3">
    <property type="entry name" value="SULFOQUINOVOSYL TRANSFERASE SQD2"/>
    <property type="match status" value="1"/>
</dbReference>
<dbReference type="SUPFAM" id="SSF53756">
    <property type="entry name" value="UDP-Glycosyltransferase/glycogen phosphorylase"/>
    <property type="match status" value="1"/>
</dbReference>
<dbReference type="InterPro" id="IPR050194">
    <property type="entry name" value="Glycosyltransferase_grp1"/>
</dbReference>
<proteinExistence type="predicted"/>
<name>A0AB38CC39_9BURK</name>
<dbReference type="Gene3D" id="3.40.50.2000">
    <property type="entry name" value="Glycogen Phosphorylase B"/>
    <property type="match status" value="1"/>
</dbReference>
<dbReference type="EMBL" id="FPKH01000004">
    <property type="protein sequence ID" value="SFX97603.1"/>
    <property type="molecule type" value="Genomic_DNA"/>
</dbReference>
<accession>A0AB38CC39</accession>
<dbReference type="PANTHER" id="PTHR45947">
    <property type="entry name" value="SULFOQUINOVOSYL TRANSFERASE SQD2"/>
    <property type="match status" value="1"/>
</dbReference>
<dbReference type="GO" id="GO:0016757">
    <property type="term" value="F:glycosyltransferase activity"/>
    <property type="evidence" value="ECO:0007669"/>
    <property type="project" value="TreeGrafter"/>
</dbReference>
<gene>
    <name evidence="1" type="ORF">SAMN03097694_4064</name>
</gene>
<dbReference type="RefSeq" id="WP_081368267.1">
    <property type="nucleotide sequence ID" value="NZ_FPKH01000004.1"/>
</dbReference>
<dbReference type="AlphaFoldDB" id="A0AB38CC39"/>